<keyword evidence="3" id="KW-1185">Reference proteome</keyword>
<dbReference type="EMBL" id="JAWJBA010001018">
    <property type="protein sequence ID" value="MDV2687649.1"/>
    <property type="molecule type" value="Genomic_DNA"/>
</dbReference>
<name>A0ABU3XIC4_9BACI</name>
<feature type="domain" description="Amidase" evidence="1">
    <location>
        <begin position="3"/>
        <end position="77"/>
    </location>
</feature>
<gene>
    <name evidence="2" type="ORF">RYX56_25200</name>
</gene>
<protein>
    <submittedName>
        <fullName evidence="2">Amidase family protein</fullName>
    </submittedName>
</protein>
<dbReference type="PANTHER" id="PTHR42678">
    <property type="entry name" value="AMIDASE"/>
    <property type="match status" value="1"/>
</dbReference>
<feature type="non-terminal residue" evidence="2">
    <location>
        <position position="78"/>
    </location>
</feature>
<dbReference type="Proteomes" id="UP001287282">
    <property type="component" value="Unassembled WGS sequence"/>
</dbReference>
<accession>A0ABU3XIC4</accession>
<organism evidence="2 3">
    <name type="scientific">Alkalihalophilus lindianensis</name>
    <dbReference type="NCBI Taxonomy" id="1630542"/>
    <lineage>
        <taxon>Bacteria</taxon>
        <taxon>Bacillati</taxon>
        <taxon>Bacillota</taxon>
        <taxon>Bacilli</taxon>
        <taxon>Bacillales</taxon>
        <taxon>Bacillaceae</taxon>
        <taxon>Alkalihalophilus</taxon>
    </lineage>
</organism>
<dbReference type="PANTHER" id="PTHR42678:SF34">
    <property type="entry name" value="OS04G0183300 PROTEIN"/>
    <property type="match status" value="1"/>
</dbReference>
<dbReference type="RefSeq" id="WP_317124493.1">
    <property type="nucleotide sequence ID" value="NZ_JAWJBA010001018.1"/>
</dbReference>
<dbReference type="SUPFAM" id="SSF75304">
    <property type="entry name" value="Amidase signature (AS) enzymes"/>
    <property type="match status" value="1"/>
</dbReference>
<evidence type="ECO:0000313" key="2">
    <source>
        <dbReference type="EMBL" id="MDV2687649.1"/>
    </source>
</evidence>
<evidence type="ECO:0000313" key="3">
    <source>
        <dbReference type="Proteomes" id="UP001287282"/>
    </source>
</evidence>
<dbReference type="InterPro" id="IPR036928">
    <property type="entry name" value="AS_sf"/>
</dbReference>
<dbReference type="InterPro" id="IPR023631">
    <property type="entry name" value="Amidase_dom"/>
</dbReference>
<feature type="non-terminal residue" evidence="2">
    <location>
        <position position="1"/>
    </location>
</feature>
<dbReference type="Pfam" id="PF01425">
    <property type="entry name" value="Amidase"/>
    <property type="match status" value="1"/>
</dbReference>
<dbReference type="Gene3D" id="3.90.1300.10">
    <property type="entry name" value="Amidase signature (AS) domain"/>
    <property type="match status" value="1"/>
</dbReference>
<proteinExistence type="predicted"/>
<comment type="caution">
    <text evidence="2">The sequence shown here is derived from an EMBL/GenBank/DDBJ whole genome shotgun (WGS) entry which is preliminary data.</text>
</comment>
<evidence type="ECO:0000259" key="1">
    <source>
        <dbReference type="Pfam" id="PF01425"/>
    </source>
</evidence>
<reference evidence="2 3" key="1">
    <citation type="submission" date="2023-10" db="EMBL/GenBank/DDBJ databases">
        <title>Screening of Alkalihalobacillus lindianensis BZ-TG-R113 and Its Alleviation of Salt Stress on Rapeseed Growth.</title>
        <authorList>
            <person name="Zhao B."/>
            <person name="Guo T."/>
        </authorList>
    </citation>
    <scope>NUCLEOTIDE SEQUENCE [LARGE SCALE GENOMIC DNA]</scope>
    <source>
        <strain evidence="2 3">BZ-TG-R113</strain>
    </source>
</reference>
<sequence length="78" mass="7738">YSSRGGQTENPYGIGRFDVGGSSSGSGSAIAANFAVAAVGTETSGSILSPSRQNSIVGIKPTVGLISRSGIIPLSHTQ</sequence>